<evidence type="ECO:0000256" key="4">
    <source>
        <dbReference type="SAM" id="MobiDB-lite"/>
    </source>
</evidence>
<protein>
    <submittedName>
        <fullName evidence="6">Cysteine and histidine-rich domain-containing protein 1</fullName>
    </submittedName>
</protein>
<dbReference type="Pfam" id="PF04968">
    <property type="entry name" value="CHORD"/>
    <property type="match status" value="2"/>
</dbReference>
<dbReference type="EMBL" id="CASHTH010004493">
    <property type="protein sequence ID" value="CAI8058160.1"/>
    <property type="molecule type" value="Genomic_DNA"/>
</dbReference>
<reference evidence="6" key="1">
    <citation type="submission" date="2023-03" db="EMBL/GenBank/DDBJ databases">
        <authorList>
            <person name="Steffen K."/>
            <person name="Cardenas P."/>
        </authorList>
    </citation>
    <scope>NUCLEOTIDE SEQUENCE</scope>
</reference>
<evidence type="ECO:0000256" key="3">
    <source>
        <dbReference type="ARBA" id="ARBA00022833"/>
    </source>
</evidence>
<dbReference type="InterPro" id="IPR007051">
    <property type="entry name" value="CHORD_dom"/>
</dbReference>
<organism evidence="6 7">
    <name type="scientific">Geodia barretti</name>
    <name type="common">Barrett's horny sponge</name>
    <dbReference type="NCBI Taxonomy" id="519541"/>
    <lineage>
        <taxon>Eukaryota</taxon>
        <taxon>Metazoa</taxon>
        <taxon>Porifera</taxon>
        <taxon>Demospongiae</taxon>
        <taxon>Heteroscleromorpha</taxon>
        <taxon>Tetractinellida</taxon>
        <taxon>Astrophorina</taxon>
        <taxon>Geodiidae</taxon>
        <taxon>Geodia</taxon>
    </lineage>
</organism>
<sequence>MTDEETKLQCYNKGCLKQYSSEEDVDGACVHHPGVPVFHDAMKGWSCCKKRSTDFTDFLNIPGCTVGRHNPVKPVEPERIKQKPLAKGEEIIVKALLPKQNQQMERPSDDLPMRQLKVKVANSLKSLLARLGKHQETAETAQPAEQDQRPPEEGEIEVGTTCKNKGCDETYYGSDVELTSCRYHPGVPIFHEGYKYWTCCQRRTSDFDEFLKQEGCTTGEHKWIETEKKEVSCRYDWHQTGTQVVIAFYAKACVPEQCLFEDQPNLVSSSPVFQQRQRATAHITTVLRGNRCRSQLSGTTRNKGRSETQESRPNSLGHIGAENTQTDC</sequence>
<dbReference type="Gene3D" id="4.10.1130.20">
    <property type="match status" value="2"/>
</dbReference>
<evidence type="ECO:0000313" key="7">
    <source>
        <dbReference type="Proteomes" id="UP001174909"/>
    </source>
</evidence>
<dbReference type="GO" id="GO:0046872">
    <property type="term" value="F:metal ion binding"/>
    <property type="evidence" value="ECO:0007669"/>
    <property type="project" value="UniProtKB-KW"/>
</dbReference>
<dbReference type="PANTHER" id="PTHR46983:SF3">
    <property type="entry name" value="CHPADIPLOID STATE MAINTENANCE PROTEIN CHPA"/>
    <property type="match status" value="1"/>
</dbReference>
<comment type="caution">
    <text evidence="6">The sequence shown here is derived from an EMBL/GenBank/DDBJ whole genome shotgun (WGS) entry which is preliminary data.</text>
</comment>
<gene>
    <name evidence="6" type="ORF">GBAR_LOCUS31615</name>
</gene>
<dbReference type="Proteomes" id="UP001174909">
    <property type="component" value="Unassembled WGS sequence"/>
</dbReference>
<evidence type="ECO:0000256" key="1">
    <source>
        <dbReference type="ARBA" id="ARBA00022723"/>
    </source>
</evidence>
<evidence type="ECO:0000313" key="6">
    <source>
        <dbReference type="EMBL" id="CAI8058160.1"/>
    </source>
</evidence>
<dbReference type="InterPro" id="IPR039790">
    <property type="entry name" value="CHRD1"/>
</dbReference>
<accession>A0AA35U101</accession>
<feature type="domain" description="CHORD" evidence="5">
    <location>
        <begin position="10"/>
        <end position="69"/>
    </location>
</feature>
<dbReference type="PANTHER" id="PTHR46983">
    <property type="entry name" value="CYSTEINE AND HISTIDINE-RICH DOMAIN-CONTAINING PROTEIN 1"/>
    <property type="match status" value="1"/>
</dbReference>
<keyword evidence="2" id="KW-0677">Repeat</keyword>
<dbReference type="SUPFAM" id="SSF49764">
    <property type="entry name" value="HSP20-like chaperones"/>
    <property type="match status" value="1"/>
</dbReference>
<keyword evidence="3" id="KW-0862">Zinc</keyword>
<evidence type="ECO:0000256" key="2">
    <source>
        <dbReference type="ARBA" id="ARBA00022737"/>
    </source>
</evidence>
<keyword evidence="1" id="KW-0479">Metal-binding</keyword>
<proteinExistence type="predicted"/>
<dbReference type="PROSITE" id="PS51401">
    <property type="entry name" value="CHORD"/>
    <property type="match status" value="2"/>
</dbReference>
<feature type="region of interest" description="Disordered" evidence="4">
    <location>
        <begin position="133"/>
        <end position="159"/>
    </location>
</feature>
<feature type="domain" description="CHORD" evidence="5">
    <location>
        <begin position="162"/>
        <end position="221"/>
    </location>
</feature>
<feature type="region of interest" description="Disordered" evidence="4">
    <location>
        <begin position="295"/>
        <end position="328"/>
    </location>
</feature>
<name>A0AA35U101_GEOBA</name>
<evidence type="ECO:0000259" key="5">
    <source>
        <dbReference type="PROSITE" id="PS51401"/>
    </source>
</evidence>
<keyword evidence="7" id="KW-1185">Reference proteome</keyword>
<dbReference type="InterPro" id="IPR008978">
    <property type="entry name" value="HSP20-like_chaperone"/>
</dbReference>
<dbReference type="AlphaFoldDB" id="A0AA35U101"/>